<dbReference type="InterPro" id="IPR052156">
    <property type="entry name" value="BCAA_Transport_ATP-bd_LivF"/>
</dbReference>
<name>A0A133U6J2_9EURY</name>
<dbReference type="PANTHER" id="PTHR43820:SF7">
    <property type="entry name" value="BRANCHED-CHAIN AMINO ACID TRANSPORT ATP-BINDING PROTEIN LIVF-RELATED"/>
    <property type="match status" value="1"/>
</dbReference>
<comment type="caution">
    <text evidence="5">The sequence shown here is derived from an EMBL/GenBank/DDBJ whole genome shotgun (WGS) entry which is preliminary data.</text>
</comment>
<evidence type="ECO:0000256" key="3">
    <source>
        <dbReference type="ARBA" id="ARBA00022970"/>
    </source>
</evidence>
<dbReference type="InterPro" id="IPR027417">
    <property type="entry name" value="P-loop_NTPase"/>
</dbReference>
<dbReference type="GO" id="GO:0016887">
    <property type="term" value="F:ATP hydrolysis activity"/>
    <property type="evidence" value="ECO:0007669"/>
    <property type="project" value="InterPro"/>
</dbReference>
<keyword evidence="6" id="KW-1185">Reference proteome</keyword>
<keyword evidence="2" id="KW-0813">Transport</keyword>
<proteinExistence type="inferred from homology"/>
<evidence type="ECO:0000313" key="5">
    <source>
        <dbReference type="EMBL" id="KXA89797.1"/>
    </source>
</evidence>
<protein>
    <recommendedName>
        <fullName evidence="4">ABC transporter domain-containing protein</fullName>
    </recommendedName>
</protein>
<dbReference type="GO" id="GO:0015658">
    <property type="term" value="F:branched-chain amino acid transmembrane transporter activity"/>
    <property type="evidence" value="ECO:0007669"/>
    <property type="project" value="TreeGrafter"/>
</dbReference>
<accession>A0A133U6J2</accession>
<dbReference type="EMBL" id="LHXK01000022">
    <property type="protein sequence ID" value="KXA89797.1"/>
    <property type="molecule type" value="Genomic_DNA"/>
</dbReference>
<dbReference type="SUPFAM" id="SSF52540">
    <property type="entry name" value="P-loop containing nucleoside triphosphate hydrolases"/>
    <property type="match status" value="1"/>
</dbReference>
<dbReference type="AlphaFoldDB" id="A0A133U6J2"/>
<sequence length="233" mass="25659">MSKLEVKGLVSGYEDIEILHSINLTIEEDINAMAITGPNGAGKSTLLKSIMGITDIYSGEINYKGNEITNKSPEEKTSLGIALMPQKSNVFPSLTVNKNLEASCTDENKLNELIKDVYETFPILREYENHRASNLSGGETQMLALGSAMMTDPKIMFLDEPCSGIQPSISSEIKQKVFSLENVIIVWIVAEDYKEIFENTDKCAVLSGGEKIFEGYSKKCIDQGIVEKALFGE</sequence>
<keyword evidence="3" id="KW-0029">Amino-acid transport</keyword>
<dbReference type="Pfam" id="PF00005">
    <property type="entry name" value="ABC_tran"/>
    <property type="match status" value="1"/>
</dbReference>
<dbReference type="PANTHER" id="PTHR43820">
    <property type="entry name" value="HIGH-AFFINITY BRANCHED-CHAIN AMINO ACID TRANSPORT ATP-BINDING PROTEIN LIVF"/>
    <property type="match status" value="1"/>
</dbReference>
<evidence type="ECO:0000259" key="4">
    <source>
        <dbReference type="PROSITE" id="PS50893"/>
    </source>
</evidence>
<dbReference type="Gene3D" id="3.40.50.300">
    <property type="entry name" value="P-loop containing nucleotide triphosphate hydrolases"/>
    <property type="match status" value="1"/>
</dbReference>
<evidence type="ECO:0000313" key="6">
    <source>
        <dbReference type="Proteomes" id="UP000070184"/>
    </source>
</evidence>
<feature type="domain" description="ABC transporter" evidence="4">
    <location>
        <begin position="4"/>
        <end position="233"/>
    </location>
</feature>
<gene>
    <name evidence="5" type="ORF">AKJ61_02125</name>
</gene>
<reference evidence="5 6" key="1">
    <citation type="journal article" date="2016" name="Sci. Rep.">
        <title>Metabolic traits of an uncultured archaeal lineage -MSBL1- from brine pools of the Red Sea.</title>
        <authorList>
            <person name="Mwirichia R."/>
            <person name="Alam I."/>
            <person name="Rashid M."/>
            <person name="Vinu M."/>
            <person name="Ba-Alawi W."/>
            <person name="Anthony Kamau A."/>
            <person name="Kamanda Ngugi D."/>
            <person name="Goker M."/>
            <person name="Klenk H.P."/>
            <person name="Bajic V."/>
            <person name="Stingl U."/>
        </authorList>
    </citation>
    <scope>NUCLEOTIDE SEQUENCE [LARGE SCALE GENOMIC DNA]</scope>
    <source>
        <strain evidence="5">SCGC-AAA259B11</strain>
    </source>
</reference>
<dbReference type="GO" id="GO:0015807">
    <property type="term" value="P:L-amino acid transport"/>
    <property type="evidence" value="ECO:0007669"/>
    <property type="project" value="TreeGrafter"/>
</dbReference>
<dbReference type="InterPro" id="IPR003439">
    <property type="entry name" value="ABC_transporter-like_ATP-bd"/>
</dbReference>
<evidence type="ECO:0000256" key="2">
    <source>
        <dbReference type="ARBA" id="ARBA00022448"/>
    </source>
</evidence>
<comment type="similarity">
    <text evidence="1">Belongs to the ABC transporter superfamily.</text>
</comment>
<dbReference type="PROSITE" id="PS50893">
    <property type="entry name" value="ABC_TRANSPORTER_2"/>
    <property type="match status" value="1"/>
</dbReference>
<evidence type="ECO:0000256" key="1">
    <source>
        <dbReference type="ARBA" id="ARBA00005417"/>
    </source>
</evidence>
<dbReference type="GO" id="GO:0005524">
    <property type="term" value="F:ATP binding"/>
    <property type="evidence" value="ECO:0007669"/>
    <property type="project" value="InterPro"/>
</dbReference>
<dbReference type="Proteomes" id="UP000070184">
    <property type="component" value="Unassembled WGS sequence"/>
</dbReference>
<organism evidence="5 6">
    <name type="scientific">candidate division MSBL1 archaeon SCGC-AAA259B11</name>
    <dbReference type="NCBI Taxonomy" id="1698260"/>
    <lineage>
        <taxon>Archaea</taxon>
        <taxon>Methanobacteriati</taxon>
        <taxon>Methanobacteriota</taxon>
        <taxon>candidate division MSBL1</taxon>
    </lineage>
</organism>